<feature type="signal peptide" evidence="1">
    <location>
        <begin position="1"/>
        <end position="19"/>
    </location>
</feature>
<dbReference type="InterPro" id="IPR008979">
    <property type="entry name" value="Galactose-bd-like_sf"/>
</dbReference>
<dbReference type="PROSITE" id="PS51257">
    <property type="entry name" value="PROKAR_LIPOPROTEIN"/>
    <property type="match status" value="1"/>
</dbReference>
<evidence type="ECO:0008006" key="4">
    <source>
        <dbReference type="Google" id="ProtNLM"/>
    </source>
</evidence>
<evidence type="ECO:0000256" key="1">
    <source>
        <dbReference type="SAM" id="SignalP"/>
    </source>
</evidence>
<comment type="caution">
    <text evidence="2">The sequence shown here is derived from an EMBL/GenBank/DDBJ whole genome shotgun (WGS) entry which is preliminary data.</text>
</comment>
<gene>
    <name evidence="2" type="ORF">WHR41_01119</name>
</gene>
<protein>
    <recommendedName>
        <fullName evidence="4">Secreted protein</fullName>
    </recommendedName>
</protein>
<dbReference type="Gene3D" id="2.60.120.260">
    <property type="entry name" value="Galactose-binding domain-like"/>
    <property type="match status" value="1"/>
</dbReference>
<dbReference type="Proteomes" id="UP000803884">
    <property type="component" value="Unassembled WGS sequence"/>
</dbReference>
<dbReference type="Pfam" id="PF17132">
    <property type="entry name" value="Glyco_hydro_106"/>
    <property type="match status" value="1"/>
</dbReference>
<dbReference type="GeneID" id="96002563"/>
<dbReference type="InterPro" id="IPR053161">
    <property type="entry name" value="Ulvan_degrading_GH"/>
</dbReference>
<dbReference type="PANTHER" id="PTHR36848">
    <property type="entry name" value="DNA-BINDING PROTEIN (PUTATIVE SECRETED PROTEIN)-RELATED"/>
    <property type="match status" value="1"/>
</dbReference>
<dbReference type="PANTHER" id="PTHR36848:SF2">
    <property type="entry name" value="SECRETED PROTEIN"/>
    <property type="match status" value="1"/>
</dbReference>
<dbReference type="RefSeq" id="XP_069233268.1">
    <property type="nucleotide sequence ID" value="XM_069369725.1"/>
</dbReference>
<sequence>MLTLERTVLAALCASTVLACISDDQVNPDIPFGTFQDPSSNVRPRFRYWVPDASVNLSEVANDFALIKQAGLGGMELLGYYLYGNYPSVVQEGGPVPVDWTKYGWASDAWKELTEVALQATKDHNLIMDFALGPNQGSGVPAEPNDDGVMWNLQPFNISIPLGGSYSDVLPGWGTGELVSASTALVVDSTPVQLKAAPAFLSQNYSGSRYTLAAETLTDVTDQVGEDGSISLGFPSSANGIEYQLFAYYQNHTIGLAQQSPLYLNTTVPQSPVTSFLQNGSRFNDHFSVKGAQLVIDFWENYLLDYNNTRELIREVGNYGWEDSMEFGNSILVWWTPALVEAFEKARGYSIRKYLPLIYYPNAQSDAPLASPHWYLTDEVDQGQAHVDDYRQTLTELNKIYLQTLVNWTRDALESQYSAQVVYNLPMDMLANIPAVNGPETESLGFNHVIDAYRQFAGPANLAGKRVISSELGAQRNEPYSQTMTDLIWDVKRSIVGSINNFVYHGYTFSGSYPNTTWPGYTTFAYRFSNMHGPRQPTWEYYDEFMNWTARVQYISQSGIPKIDLAFWLKKSQFFDKASQYNPNDLIEDGWSYEYLSPDNLVVEPEAYVSNKALAPARQAFKAFVLRGNDTLTVGGVQKLTEYAHSGLPIIISGGMPFNLSGYNASGSSYVKSALASLTELDNVHEMPAENLSASLKSLGLAPRTQVDADRIWYTYWREDQKAAKTYVFVYNDAWDEEFGLGGSNGSVTFETTGVPYFYDAWTGETKSIDQYQQRNDSITIPLMLAGNQSAIIGFHHNESAKAYGSASSMSGGWSAPSGYANTLQPPKHSEIDYGTSSALNLTSWTLIIESWSAPEDIYADQTQSLKTNSTWQLQELQSWNAISDSLFNVSGRGFYNTTFSWPPAEGKADGALLDFGAIINTARAWVNGYQLPPLDPTHAVADISKYLKAGENEVQVVVATTLGNAVRPHWSRLRSSGTLALGPLPPAQEYGLVSDVLVMSI</sequence>
<keyword evidence="3" id="KW-1185">Reference proteome</keyword>
<evidence type="ECO:0000313" key="2">
    <source>
        <dbReference type="EMBL" id="KAL1590163.1"/>
    </source>
</evidence>
<name>A0AB34L3D4_9PEZI</name>
<dbReference type="EMBL" id="JAAQHG020000003">
    <property type="protein sequence ID" value="KAL1590163.1"/>
    <property type="molecule type" value="Genomic_DNA"/>
</dbReference>
<feature type="chain" id="PRO_5044289471" description="Secreted protein" evidence="1">
    <location>
        <begin position="20"/>
        <end position="1002"/>
    </location>
</feature>
<keyword evidence="1" id="KW-0732">Signal</keyword>
<organism evidence="2 3">
    <name type="scientific">Cladosporium halotolerans</name>
    <dbReference type="NCBI Taxonomy" id="1052096"/>
    <lineage>
        <taxon>Eukaryota</taxon>
        <taxon>Fungi</taxon>
        <taxon>Dikarya</taxon>
        <taxon>Ascomycota</taxon>
        <taxon>Pezizomycotina</taxon>
        <taxon>Dothideomycetes</taxon>
        <taxon>Dothideomycetidae</taxon>
        <taxon>Cladosporiales</taxon>
        <taxon>Cladosporiaceae</taxon>
        <taxon>Cladosporium</taxon>
    </lineage>
</organism>
<dbReference type="SUPFAM" id="SSF49785">
    <property type="entry name" value="Galactose-binding domain-like"/>
    <property type="match status" value="1"/>
</dbReference>
<dbReference type="AlphaFoldDB" id="A0AB34L3D4"/>
<reference evidence="2 3" key="1">
    <citation type="journal article" date="2020" name="Microbiol. Resour. Announc.">
        <title>Draft Genome Sequence of a Cladosporium Species Isolated from the Mesophotic Ascidian Didemnum maculosum.</title>
        <authorList>
            <person name="Gioti A."/>
            <person name="Siaperas R."/>
            <person name="Nikolaivits E."/>
            <person name="Le Goff G."/>
            <person name="Ouazzani J."/>
            <person name="Kotoulas G."/>
            <person name="Topakas E."/>
        </authorList>
    </citation>
    <scope>NUCLEOTIDE SEQUENCE [LARGE SCALE GENOMIC DNA]</scope>
    <source>
        <strain evidence="2 3">TM138-S3</strain>
    </source>
</reference>
<proteinExistence type="predicted"/>
<accession>A0AB34L3D4</accession>
<evidence type="ECO:0000313" key="3">
    <source>
        <dbReference type="Proteomes" id="UP000803884"/>
    </source>
</evidence>